<keyword evidence="3" id="KW-0808">Transferase</keyword>
<dbReference type="Gene3D" id="1.10.510.10">
    <property type="entry name" value="Transferase(Phosphotransferase) domain 1"/>
    <property type="match status" value="1"/>
</dbReference>
<dbReference type="PANTHER" id="PTHR24347">
    <property type="entry name" value="SERINE/THREONINE-PROTEIN KINASE"/>
    <property type="match status" value="1"/>
</dbReference>
<keyword evidence="4" id="KW-1185">Reference proteome</keyword>
<dbReference type="RefSeq" id="WP_166505092.1">
    <property type="nucleotide sequence ID" value="NZ_JAKNTL010000007.1"/>
</dbReference>
<keyword evidence="3" id="KW-0418">Kinase</keyword>
<evidence type="ECO:0000259" key="2">
    <source>
        <dbReference type="PROSITE" id="PS50011"/>
    </source>
</evidence>
<gene>
    <name evidence="3" type="ORF">FRIFI_0874</name>
</gene>
<reference evidence="3 4" key="1">
    <citation type="submission" date="2014-09" db="EMBL/GenBank/DDBJ databases">
        <authorList>
            <person name="Hornung B.V."/>
        </authorList>
    </citation>
    <scope>NUCLEOTIDE SEQUENCE [LARGE SCALE GENOMIC DNA]</scope>
    <source>
        <strain evidence="3 4">FRIFI</strain>
    </source>
</reference>
<dbReference type="GO" id="GO:0004672">
    <property type="term" value="F:protein kinase activity"/>
    <property type="evidence" value="ECO:0007669"/>
    <property type="project" value="InterPro"/>
</dbReference>
<feature type="transmembrane region" description="Helical" evidence="1">
    <location>
        <begin position="298"/>
        <end position="317"/>
    </location>
</feature>
<name>A0A2P2BPZ6_9FIRM</name>
<dbReference type="InterPro" id="IPR011009">
    <property type="entry name" value="Kinase-like_dom_sf"/>
</dbReference>
<evidence type="ECO:0000256" key="1">
    <source>
        <dbReference type="SAM" id="Phobius"/>
    </source>
</evidence>
<feature type="transmembrane region" description="Helical" evidence="1">
    <location>
        <begin position="362"/>
        <end position="384"/>
    </location>
</feature>
<dbReference type="EMBL" id="LN650648">
    <property type="protein sequence ID" value="CEI72415.1"/>
    <property type="molecule type" value="Genomic_DNA"/>
</dbReference>
<dbReference type="InterPro" id="IPR008271">
    <property type="entry name" value="Ser/Thr_kinase_AS"/>
</dbReference>
<dbReference type="InterPro" id="IPR000719">
    <property type="entry name" value="Prot_kinase_dom"/>
</dbReference>
<dbReference type="KEGG" id="rhom:FRIFI_0874"/>
<keyword evidence="1" id="KW-1133">Transmembrane helix</keyword>
<sequence length="385" mass="44560">MNLEAELELSLYEELKTIHKSSKSEVILVHNNIKNKLYIKRLLKECNKDVYYALKNIKSENIPKIYEVFEIDNKLVVIEEFVNGKTLHEKLKETDHLEEIEVINYIISLCDILNILHNLNPPIIHRDIKPSNIMISNDNVLKLIDFDISRNYKYGENMDTILLGTKGYASPEQFGFEQSDCRSDIYSLGIMMNVLTTGKHIKEVENKGLLENVIKKCTKISPDDRYQDVSALKSDLIKLIYKTQASKEKNINKIGYKLKEKIINEDSSKPINIKTKKINKNTRLKSKYIPGFRNGNRINMTLSTVFYIFLIIGLFVVSSIGELIQNLIVVIMLLMYFLLYTNFLDIKNKLPIIKSNKLHIKILGYVLYSNIIFWSLGIPLTYIVG</sequence>
<dbReference type="CDD" id="cd14014">
    <property type="entry name" value="STKc_PknB_like"/>
    <property type="match status" value="1"/>
</dbReference>
<dbReference type="Proteomes" id="UP000245695">
    <property type="component" value="Chromosome 1"/>
</dbReference>
<keyword evidence="1" id="KW-0812">Transmembrane</keyword>
<dbReference type="PROSITE" id="PS00108">
    <property type="entry name" value="PROTEIN_KINASE_ST"/>
    <property type="match status" value="1"/>
</dbReference>
<accession>A0A2P2BPZ6</accession>
<evidence type="ECO:0000313" key="3">
    <source>
        <dbReference type="EMBL" id="CEI72415.1"/>
    </source>
</evidence>
<evidence type="ECO:0000313" key="4">
    <source>
        <dbReference type="Proteomes" id="UP000245695"/>
    </source>
</evidence>
<feature type="transmembrane region" description="Helical" evidence="1">
    <location>
        <begin position="323"/>
        <end position="341"/>
    </location>
</feature>
<dbReference type="GO" id="GO:0005524">
    <property type="term" value="F:ATP binding"/>
    <property type="evidence" value="ECO:0007669"/>
    <property type="project" value="InterPro"/>
</dbReference>
<organism evidence="3 4">
    <name type="scientific">Romboutsia hominis</name>
    <dbReference type="NCBI Taxonomy" id="1507512"/>
    <lineage>
        <taxon>Bacteria</taxon>
        <taxon>Bacillati</taxon>
        <taxon>Bacillota</taxon>
        <taxon>Clostridia</taxon>
        <taxon>Peptostreptococcales</taxon>
        <taxon>Peptostreptococcaceae</taxon>
        <taxon>Romboutsia</taxon>
    </lineage>
</organism>
<dbReference type="Pfam" id="PF00069">
    <property type="entry name" value="Pkinase"/>
    <property type="match status" value="1"/>
</dbReference>
<dbReference type="PROSITE" id="PS50011">
    <property type="entry name" value="PROTEIN_KINASE_DOM"/>
    <property type="match status" value="1"/>
</dbReference>
<feature type="domain" description="Protein kinase" evidence="2">
    <location>
        <begin position="1"/>
        <end position="263"/>
    </location>
</feature>
<dbReference type="SMART" id="SM00220">
    <property type="entry name" value="S_TKc"/>
    <property type="match status" value="1"/>
</dbReference>
<proteinExistence type="predicted"/>
<keyword evidence="1" id="KW-0472">Membrane</keyword>
<protein>
    <submittedName>
        <fullName evidence="3">Protein kinase domain protein</fullName>
    </submittedName>
</protein>
<dbReference type="SUPFAM" id="SSF56112">
    <property type="entry name" value="Protein kinase-like (PK-like)"/>
    <property type="match status" value="1"/>
</dbReference>
<dbReference type="AlphaFoldDB" id="A0A2P2BPZ6"/>